<proteinExistence type="predicted"/>
<keyword evidence="1" id="KW-0472">Membrane</keyword>
<gene>
    <name evidence="2" type="ORF">FisN_7Lh242</name>
</gene>
<keyword evidence="3" id="KW-1185">Reference proteome</keyword>
<evidence type="ECO:0000313" key="2">
    <source>
        <dbReference type="EMBL" id="GAX16519.1"/>
    </source>
</evidence>
<evidence type="ECO:0000256" key="1">
    <source>
        <dbReference type="SAM" id="Phobius"/>
    </source>
</evidence>
<accession>A0A1Z5JRD2</accession>
<dbReference type="OrthoDB" id="204461at2759"/>
<dbReference type="EMBL" id="BDSP01000107">
    <property type="protein sequence ID" value="GAX16519.1"/>
    <property type="molecule type" value="Genomic_DNA"/>
</dbReference>
<evidence type="ECO:0000313" key="3">
    <source>
        <dbReference type="Proteomes" id="UP000198406"/>
    </source>
</evidence>
<reference evidence="2 3" key="1">
    <citation type="journal article" date="2015" name="Plant Cell">
        <title>Oil accumulation by the oleaginous diatom Fistulifera solaris as revealed by the genome and transcriptome.</title>
        <authorList>
            <person name="Tanaka T."/>
            <person name="Maeda Y."/>
            <person name="Veluchamy A."/>
            <person name="Tanaka M."/>
            <person name="Abida H."/>
            <person name="Marechal E."/>
            <person name="Bowler C."/>
            <person name="Muto M."/>
            <person name="Sunaga Y."/>
            <person name="Tanaka M."/>
            <person name="Yoshino T."/>
            <person name="Taniguchi T."/>
            <person name="Fukuda Y."/>
            <person name="Nemoto M."/>
            <person name="Matsumoto M."/>
            <person name="Wong P.S."/>
            <person name="Aburatani S."/>
            <person name="Fujibuchi W."/>
        </authorList>
    </citation>
    <scope>NUCLEOTIDE SEQUENCE [LARGE SCALE GENOMIC DNA]</scope>
    <source>
        <strain evidence="2 3">JPCC DA0580</strain>
    </source>
</reference>
<protein>
    <submittedName>
        <fullName evidence="2">Uncharacterized protein</fullName>
    </submittedName>
</protein>
<keyword evidence="1" id="KW-0812">Transmembrane</keyword>
<dbReference type="InParanoid" id="A0A1Z5JRD2"/>
<dbReference type="AlphaFoldDB" id="A0A1Z5JRD2"/>
<dbReference type="Proteomes" id="UP000198406">
    <property type="component" value="Unassembled WGS sequence"/>
</dbReference>
<sequence length="144" mass="15859">MANITEETARPSSVSEYDDRNGYEWMISFAAVMVPFCGFLYGHKKGMTVRVMDAVVKSPVGVYGLLALPLGTLAMEKCIYDTVQSAQGINPNVRPKDRGGFPSGGAELPSFSLIPVQKTSLLSFARNPREDRKAHCNQIQEKMQ</sequence>
<comment type="caution">
    <text evidence="2">The sequence shown here is derived from an EMBL/GenBank/DDBJ whole genome shotgun (WGS) entry which is preliminary data.</text>
</comment>
<keyword evidence="1" id="KW-1133">Transmembrane helix</keyword>
<organism evidence="2 3">
    <name type="scientific">Fistulifera solaris</name>
    <name type="common">Oleaginous diatom</name>
    <dbReference type="NCBI Taxonomy" id="1519565"/>
    <lineage>
        <taxon>Eukaryota</taxon>
        <taxon>Sar</taxon>
        <taxon>Stramenopiles</taxon>
        <taxon>Ochrophyta</taxon>
        <taxon>Bacillariophyta</taxon>
        <taxon>Bacillariophyceae</taxon>
        <taxon>Bacillariophycidae</taxon>
        <taxon>Naviculales</taxon>
        <taxon>Naviculaceae</taxon>
        <taxon>Fistulifera</taxon>
    </lineage>
</organism>
<feature type="transmembrane region" description="Helical" evidence="1">
    <location>
        <begin position="25"/>
        <end position="42"/>
    </location>
</feature>
<name>A0A1Z5JRD2_FISSO</name>